<dbReference type="OrthoDB" id="10606940at2759"/>
<evidence type="ECO:0000313" key="1">
    <source>
        <dbReference type="EMBL" id="CAP94975.1"/>
    </source>
</evidence>
<proteinExistence type="predicted"/>
<name>B6HHG1_PENRW</name>
<gene>
    <name evidence="1" type="ORF">Pc21g00780</name>
    <name evidence="1" type="ORF">PCH_Pc21g00780</name>
</gene>
<keyword evidence="2" id="KW-1185">Reference proteome</keyword>
<dbReference type="VEuPathDB" id="FungiDB:PCH_Pc21g00780"/>
<sequence length="180" mass="19684">MDAANVTMGVCQAAKAIKTSTRPSLENFSQKFELVLEVKGERQLACISVAAGSKGYTRPTWTSGVCFYQTSKVSRIMKISYPNGVALSLSLAHSRTGHLGSLVFACPTLSANRELHDVKDWINAIMLWTIPGVCPLVRPRLRPRSAPATLISDTVCNNCQVDTFFGFVSALVGIEIFEKW</sequence>
<organism evidence="1 2">
    <name type="scientific">Penicillium rubens (strain ATCC 28089 / DSM 1075 / NRRL 1951 / Wisconsin 54-1255)</name>
    <name type="common">Penicillium chrysogenum</name>
    <dbReference type="NCBI Taxonomy" id="500485"/>
    <lineage>
        <taxon>Eukaryota</taxon>
        <taxon>Fungi</taxon>
        <taxon>Dikarya</taxon>
        <taxon>Ascomycota</taxon>
        <taxon>Pezizomycotina</taxon>
        <taxon>Eurotiomycetes</taxon>
        <taxon>Eurotiomycetidae</taxon>
        <taxon>Eurotiales</taxon>
        <taxon>Aspergillaceae</taxon>
        <taxon>Penicillium</taxon>
        <taxon>Penicillium chrysogenum species complex</taxon>
    </lineage>
</organism>
<protein>
    <submittedName>
        <fullName evidence="1">Uncharacterized protein</fullName>
    </submittedName>
</protein>
<accession>B6HHG1</accession>
<dbReference type="HOGENOM" id="CLU_1496716_0_0_1"/>
<dbReference type="Proteomes" id="UP000000724">
    <property type="component" value="Contig Pc00c21"/>
</dbReference>
<dbReference type="EMBL" id="AM920436">
    <property type="protein sequence ID" value="CAP94975.1"/>
    <property type="molecule type" value="Genomic_DNA"/>
</dbReference>
<reference evidence="1 2" key="1">
    <citation type="journal article" date="2008" name="Nat. Biotechnol.">
        <title>Genome sequencing and analysis of the filamentous fungus Penicillium chrysogenum.</title>
        <authorList>
            <person name="van den Berg M.A."/>
            <person name="Albang R."/>
            <person name="Albermann K."/>
            <person name="Badger J.H."/>
            <person name="Daran J.-M."/>
            <person name="Driessen A.J.M."/>
            <person name="Garcia-Estrada C."/>
            <person name="Fedorova N.D."/>
            <person name="Harris D.M."/>
            <person name="Heijne W.H.M."/>
            <person name="Joardar V.S."/>
            <person name="Kiel J.A.K.W."/>
            <person name="Kovalchuk A."/>
            <person name="Martin J.F."/>
            <person name="Nierman W.C."/>
            <person name="Nijland J.G."/>
            <person name="Pronk J.T."/>
            <person name="Roubos J.A."/>
            <person name="van der Klei I.J."/>
            <person name="van Peij N.N.M.E."/>
            <person name="Veenhuis M."/>
            <person name="von Doehren H."/>
            <person name="Wagner C."/>
            <person name="Wortman J.R."/>
            <person name="Bovenberg R.A.L."/>
        </authorList>
    </citation>
    <scope>NUCLEOTIDE SEQUENCE [LARGE SCALE GENOMIC DNA]</scope>
    <source>
        <strain evidence="2">ATCC 28089 / DSM 1075 / NRRL 1951 / Wisconsin 54-1255</strain>
    </source>
</reference>
<evidence type="ECO:0000313" key="2">
    <source>
        <dbReference type="Proteomes" id="UP000000724"/>
    </source>
</evidence>
<dbReference type="AlphaFoldDB" id="B6HHG1"/>